<keyword evidence="2" id="KW-1185">Reference proteome</keyword>
<evidence type="ECO:0000313" key="2">
    <source>
        <dbReference type="Proteomes" id="UP000322887"/>
    </source>
</evidence>
<proteinExistence type="predicted"/>
<name>A0ABX5YUE0_9PLAN</name>
<sequence length="46" mass="5366">MMNDGISTVLHSSDRESARTLSKYLLHSFMVHFSKERNNAKHIRYG</sequence>
<gene>
    <name evidence="1" type="ORF">GmarT_53040</name>
</gene>
<dbReference type="Proteomes" id="UP000322887">
    <property type="component" value="Chromosome"/>
</dbReference>
<accession>A0ABX5YUE0</accession>
<organism evidence="1 2">
    <name type="scientific">Gimesia maris</name>
    <dbReference type="NCBI Taxonomy" id="122"/>
    <lineage>
        <taxon>Bacteria</taxon>
        <taxon>Pseudomonadati</taxon>
        <taxon>Planctomycetota</taxon>
        <taxon>Planctomycetia</taxon>
        <taxon>Planctomycetales</taxon>
        <taxon>Planctomycetaceae</taxon>
        <taxon>Gimesia</taxon>
    </lineage>
</organism>
<dbReference type="EMBL" id="CP042910">
    <property type="protein sequence ID" value="QEG19404.1"/>
    <property type="molecule type" value="Genomic_DNA"/>
</dbReference>
<reference evidence="1 2" key="1">
    <citation type="submission" date="2019-08" db="EMBL/GenBank/DDBJ databases">
        <title>Deep-cultivation of Planctomycetes and their phenomic and genomic characterization uncovers novel biology.</title>
        <authorList>
            <person name="Wiegand S."/>
            <person name="Jogler M."/>
            <person name="Boedeker C."/>
            <person name="Pinto D."/>
            <person name="Vollmers J."/>
            <person name="Rivas-Marin E."/>
            <person name="Kohn T."/>
            <person name="Peeters S.H."/>
            <person name="Heuer A."/>
            <person name="Rast P."/>
            <person name="Oberbeckmann S."/>
            <person name="Bunk B."/>
            <person name="Jeske O."/>
            <person name="Meyerdierks A."/>
            <person name="Storesund J.E."/>
            <person name="Kallscheuer N."/>
            <person name="Luecker S."/>
            <person name="Lage O.M."/>
            <person name="Pohl T."/>
            <person name="Merkel B.J."/>
            <person name="Hornburger P."/>
            <person name="Mueller R.-W."/>
            <person name="Bruemmer F."/>
            <person name="Labrenz M."/>
            <person name="Spormann A.M."/>
            <person name="Op den Camp H."/>
            <person name="Overmann J."/>
            <person name="Amann R."/>
            <person name="Jetten M.S.M."/>
            <person name="Mascher T."/>
            <person name="Medema M.H."/>
            <person name="Devos D.P."/>
            <person name="Kaster A.-K."/>
            <person name="Ovreas L."/>
            <person name="Rohde M."/>
            <person name="Galperin M.Y."/>
            <person name="Jogler C."/>
        </authorList>
    </citation>
    <scope>NUCLEOTIDE SEQUENCE [LARGE SCALE GENOMIC DNA]</scope>
    <source>
        <strain evidence="1 2">DSM 8797</strain>
    </source>
</reference>
<protein>
    <submittedName>
        <fullName evidence="1">Uncharacterized protein</fullName>
    </submittedName>
</protein>
<evidence type="ECO:0000313" key="1">
    <source>
        <dbReference type="EMBL" id="QEG19404.1"/>
    </source>
</evidence>